<feature type="domain" description="Peripheral subunit-binding (PSBD)" evidence="6">
    <location>
        <begin position="42"/>
        <end position="79"/>
    </location>
</feature>
<dbReference type="Gene3D" id="4.10.320.10">
    <property type="entry name" value="E3-binding domain"/>
    <property type="match status" value="1"/>
</dbReference>
<comment type="cofactor">
    <cofactor evidence="1">
        <name>(R)-lipoate</name>
        <dbReference type="ChEBI" id="CHEBI:83088"/>
    </cofactor>
</comment>
<dbReference type="PANTHER" id="PTHR43178">
    <property type="entry name" value="DIHYDROLIPOAMIDE ACETYLTRANSFERASE COMPONENT OF PYRUVATE DEHYDROGENASE COMPLEX"/>
    <property type="match status" value="1"/>
</dbReference>
<evidence type="ECO:0000256" key="3">
    <source>
        <dbReference type="ARBA" id="ARBA00022679"/>
    </source>
</evidence>
<evidence type="ECO:0000256" key="1">
    <source>
        <dbReference type="ARBA" id="ARBA00001938"/>
    </source>
</evidence>
<accession>A0A381ZX81</accession>
<proteinExistence type="inferred from homology"/>
<dbReference type="InterPro" id="IPR004167">
    <property type="entry name" value="PSBD"/>
</dbReference>
<dbReference type="PANTHER" id="PTHR43178:SF5">
    <property type="entry name" value="LIPOAMIDE ACYLTRANSFERASE COMPONENT OF BRANCHED-CHAIN ALPHA-KETO ACID DEHYDROGENASE COMPLEX, MITOCHONDRIAL"/>
    <property type="match status" value="1"/>
</dbReference>
<name>A0A381ZX81_9ZZZZ</name>
<sequence>ESDTPASTVVPKIDVSSTIPPTPSADGSRASSVSVEERLRTRSTPVVRKIAEEHGISIEDLSGTGTAGRVTKHDILSYIEDGESRSDPTPSNVIREMPGGPFSPPLATPPSAVSDVWAAFYSKVQHPEFPVREGDHVEPMDKIRGLTAEHMVLAKRIAPHVHSFIEIDFSRIDRIRTQSRAKWDEQEIRVSYTAFVAWACSRLLRGYPNVNGTVSGNNVIYRGSVNIGLAVDLDPGLIVPVIHGTDDLSLIGIGKKIIDLADRARRRKLAPSEIQGASFSITNPGVLGTLVGMPIIPKGTAAILGTGAIEKRTVVVEDPLTGTDAIAIRKRALFSLGYDHRIVDGANAARFLSDLKELLEDFPEDA</sequence>
<dbReference type="InterPro" id="IPR050743">
    <property type="entry name" value="2-oxoacid_DH_E2_comp"/>
</dbReference>
<dbReference type="EMBL" id="UINC01023043">
    <property type="protein sequence ID" value="SVA93915.1"/>
    <property type="molecule type" value="Genomic_DNA"/>
</dbReference>
<dbReference type="Pfam" id="PF00198">
    <property type="entry name" value="2-oxoacid_dh"/>
    <property type="match status" value="1"/>
</dbReference>
<dbReference type="SUPFAM" id="SSF47005">
    <property type="entry name" value="Peripheral subunit-binding domain of 2-oxo acid dehydrogenase complex"/>
    <property type="match status" value="1"/>
</dbReference>
<dbReference type="PROSITE" id="PS51826">
    <property type="entry name" value="PSBD"/>
    <property type="match status" value="1"/>
</dbReference>
<feature type="non-terminal residue" evidence="7">
    <location>
        <position position="1"/>
    </location>
</feature>
<evidence type="ECO:0000259" key="6">
    <source>
        <dbReference type="PROSITE" id="PS51826"/>
    </source>
</evidence>
<dbReference type="SUPFAM" id="SSF52777">
    <property type="entry name" value="CoA-dependent acyltransferases"/>
    <property type="match status" value="1"/>
</dbReference>
<dbReference type="GO" id="GO:0031405">
    <property type="term" value="F:lipoic acid binding"/>
    <property type="evidence" value="ECO:0007669"/>
    <property type="project" value="TreeGrafter"/>
</dbReference>
<dbReference type="Pfam" id="PF02817">
    <property type="entry name" value="E3_binding"/>
    <property type="match status" value="1"/>
</dbReference>
<comment type="similarity">
    <text evidence="2">Belongs to the 2-oxoacid dehydrogenase family.</text>
</comment>
<evidence type="ECO:0000313" key="7">
    <source>
        <dbReference type="EMBL" id="SVA93915.1"/>
    </source>
</evidence>
<keyword evidence="3" id="KW-0808">Transferase</keyword>
<dbReference type="GO" id="GO:0005737">
    <property type="term" value="C:cytoplasm"/>
    <property type="evidence" value="ECO:0007669"/>
    <property type="project" value="TreeGrafter"/>
</dbReference>
<dbReference type="InterPro" id="IPR036625">
    <property type="entry name" value="E3-bd_dom_sf"/>
</dbReference>
<protein>
    <recommendedName>
        <fullName evidence="6">Peripheral subunit-binding (PSBD) domain-containing protein</fullName>
    </recommendedName>
</protein>
<gene>
    <name evidence="7" type="ORF">METZ01_LOCUS146769</name>
</gene>
<evidence type="ECO:0000256" key="4">
    <source>
        <dbReference type="ARBA" id="ARBA00023315"/>
    </source>
</evidence>
<dbReference type="GO" id="GO:0016407">
    <property type="term" value="F:acetyltransferase activity"/>
    <property type="evidence" value="ECO:0007669"/>
    <property type="project" value="TreeGrafter"/>
</dbReference>
<organism evidence="7">
    <name type="scientific">marine metagenome</name>
    <dbReference type="NCBI Taxonomy" id="408172"/>
    <lineage>
        <taxon>unclassified sequences</taxon>
        <taxon>metagenomes</taxon>
        <taxon>ecological metagenomes</taxon>
    </lineage>
</organism>
<feature type="region of interest" description="Disordered" evidence="5">
    <location>
        <begin position="81"/>
        <end position="100"/>
    </location>
</feature>
<dbReference type="AlphaFoldDB" id="A0A381ZX81"/>
<evidence type="ECO:0000256" key="5">
    <source>
        <dbReference type="SAM" id="MobiDB-lite"/>
    </source>
</evidence>
<feature type="region of interest" description="Disordered" evidence="5">
    <location>
        <begin position="1"/>
        <end position="43"/>
    </location>
</feature>
<dbReference type="InterPro" id="IPR001078">
    <property type="entry name" value="2-oxoacid_DH_actylTfrase"/>
</dbReference>
<evidence type="ECO:0000256" key="2">
    <source>
        <dbReference type="ARBA" id="ARBA00007317"/>
    </source>
</evidence>
<keyword evidence="4" id="KW-0012">Acyltransferase</keyword>
<dbReference type="Gene3D" id="3.30.559.10">
    <property type="entry name" value="Chloramphenicol acetyltransferase-like domain"/>
    <property type="match status" value="1"/>
</dbReference>
<reference evidence="7" key="1">
    <citation type="submission" date="2018-05" db="EMBL/GenBank/DDBJ databases">
        <authorList>
            <person name="Lanie J.A."/>
            <person name="Ng W.-L."/>
            <person name="Kazmierczak K.M."/>
            <person name="Andrzejewski T.M."/>
            <person name="Davidsen T.M."/>
            <person name="Wayne K.J."/>
            <person name="Tettelin H."/>
            <person name="Glass J.I."/>
            <person name="Rusch D."/>
            <person name="Podicherti R."/>
            <person name="Tsui H.-C.T."/>
            <person name="Winkler M.E."/>
        </authorList>
    </citation>
    <scope>NUCLEOTIDE SEQUENCE</scope>
</reference>
<dbReference type="InterPro" id="IPR023213">
    <property type="entry name" value="CAT-like_dom_sf"/>
</dbReference>